<feature type="transmembrane region" description="Helical" evidence="1">
    <location>
        <begin position="179"/>
        <end position="204"/>
    </location>
</feature>
<protein>
    <submittedName>
        <fullName evidence="2">Uncharacterized protein</fullName>
    </submittedName>
</protein>
<accession>A0A9N9Z9W7</accession>
<proteinExistence type="predicted"/>
<evidence type="ECO:0000313" key="3">
    <source>
        <dbReference type="Proteomes" id="UP000775872"/>
    </source>
</evidence>
<feature type="transmembrane region" description="Helical" evidence="1">
    <location>
        <begin position="500"/>
        <end position="525"/>
    </location>
</feature>
<dbReference type="PANTHER" id="PTHR37576:SF2">
    <property type="entry name" value="DEFECT AT LOW TEMPERATURE PROTEIN 1"/>
    <property type="match status" value="1"/>
</dbReference>
<gene>
    <name evidence="2" type="ORF">CSOL1703_00017910</name>
</gene>
<dbReference type="OrthoDB" id="5357734at2759"/>
<dbReference type="EMBL" id="CABFOC020000041">
    <property type="protein sequence ID" value="CAH0051568.1"/>
    <property type="molecule type" value="Genomic_DNA"/>
</dbReference>
<dbReference type="Pfam" id="PF11374">
    <property type="entry name" value="DUF3176"/>
    <property type="match status" value="1"/>
</dbReference>
<dbReference type="PANTHER" id="PTHR37576">
    <property type="entry name" value="DEFECT AT LOW TEMPERATURE PROTEIN 1"/>
    <property type="match status" value="1"/>
</dbReference>
<dbReference type="InterPro" id="IPR021514">
    <property type="entry name" value="DUF3176"/>
</dbReference>
<dbReference type="AlphaFoldDB" id="A0A9N9Z9W7"/>
<sequence length="592" mass="64581">MATYYDNHHPEHSARAYQPENQYIQQSFPNQTNWTGSAQNLTAGHPHRDESYELHQQLISNGTSYAVHPHLPEQSAENVYHPSFFKSIPWAGMLGLVVTVLAAIAIIIMLKTADGKATDAWPSESRTIQLSVILAILIALVNASLTLAFHEGAALAWWLKMLKGGNLGDSHRYWQHGSSAFQSIIGLWHFNKVTFVSIVMLFLIASPPLLQRAAEIITVTESENATFNAALSQDQFKQPTGYYMTHAPSVNALTSNFSQVVQDFTNRKNIRLSLEGCKGTCSGTFVTTGFDVSCTKGGKDYDMNIKTGGNATIGSIAISSNTIYRAGVITVMTTHKADSADKGKLITTNCTLQSAQVKYPFNYTNGIIALGGASSSVDEIVNHTTKLVYPNMETAGLMKQPSIFGGIAYALGSIYNSEVRVYSSANLAIMGSGLMTYTYRNFTDEELGSKSMRWIDPMPAILDAIREVTFRTAIAFSDPSAQQTIQGSQLRTINKYKIDLRFFGGTLGIIGFSTLAVVILFHGFWRLGRPVSMSPLEIATAFQAPITKGAVSVASDADDIAKQIGRRGVRYRGMYLPDGTPSRAIVSDESKA</sequence>
<evidence type="ECO:0000313" key="2">
    <source>
        <dbReference type="EMBL" id="CAH0051568.1"/>
    </source>
</evidence>
<keyword evidence="1" id="KW-0472">Membrane</keyword>
<feature type="transmembrane region" description="Helical" evidence="1">
    <location>
        <begin position="130"/>
        <end position="159"/>
    </location>
</feature>
<evidence type="ECO:0000256" key="1">
    <source>
        <dbReference type="SAM" id="Phobius"/>
    </source>
</evidence>
<comment type="caution">
    <text evidence="2">The sequence shown here is derived from an EMBL/GenBank/DDBJ whole genome shotgun (WGS) entry which is preliminary data.</text>
</comment>
<keyword evidence="3" id="KW-1185">Reference proteome</keyword>
<organism evidence="2 3">
    <name type="scientific">Clonostachys solani</name>
    <dbReference type="NCBI Taxonomy" id="160281"/>
    <lineage>
        <taxon>Eukaryota</taxon>
        <taxon>Fungi</taxon>
        <taxon>Dikarya</taxon>
        <taxon>Ascomycota</taxon>
        <taxon>Pezizomycotina</taxon>
        <taxon>Sordariomycetes</taxon>
        <taxon>Hypocreomycetidae</taxon>
        <taxon>Hypocreales</taxon>
        <taxon>Bionectriaceae</taxon>
        <taxon>Clonostachys</taxon>
    </lineage>
</organism>
<feature type="transmembrane region" description="Helical" evidence="1">
    <location>
        <begin position="88"/>
        <end position="110"/>
    </location>
</feature>
<name>A0A9N9Z9W7_9HYPO</name>
<keyword evidence="1" id="KW-0812">Transmembrane</keyword>
<keyword evidence="1" id="KW-1133">Transmembrane helix</keyword>
<dbReference type="Proteomes" id="UP000775872">
    <property type="component" value="Unassembled WGS sequence"/>
</dbReference>
<reference evidence="2" key="1">
    <citation type="submission" date="2021-10" db="EMBL/GenBank/DDBJ databases">
        <authorList>
            <person name="Piombo E."/>
        </authorList>
    </citation>
    <scope>NUCLEOTIDE SEQUENCE</scope>
</reference>